<keyword evidence="2" id="KW-1185">Reference proteome</keyword>
<name>A0A2Z6ZVE8_9LAMI</name>
<dbReference type="Proteomes" id="UP000250235">
    <property type="component" value="Unassembled WGS sequence"/>
</dbReference>
<sequence>MEGRCLAHNCAAMRWAWERPCANGCASGRPLLQVDARKLFRDAGAGSAPPCAATGKALPGDGRWLLRIMARWRLAEVRTGCASFTPLRRAIARGVVRCRRDFFVVVAPPLRRSSGDVVTADFF</sequence>
<evidence type="ECO:0000313" key="2">
    <source>
        <dbReference type="Proteomes" id="UP000250235"/>
    </source>
</evidence>
<dbReference type="AlphaFoldDB" id="A0A2Z6ZVE8"/>
<protein>
    <submittedName>
        <fullName evidence="1">Uncharacterized protein</fullName>
    </submittedName>
</protein>
<proteinExistence type="predicted"/>
<gene>
    <name evidence="1" type="ORF">F511_45690</name>
</gene>
<reference evidence="1 2" key="1">
    <citation type="journal article" date="2015" name="Proc. Natl. Acad. Sci. U.S.A.">
        <title>The resurrection genome of Boea hygrometrica: A blueprint for survival of dehydration.</title>
        <authorList>
            <person name="Xiao L."/>
            <person name="Yang G."/>
            <person name="Zhang L."/>
            <person name="Yang X."/>
            <person name="Zhao S."/>
            <person name="Ji Z."/>
            <person name="Zhou Q."/>
            <person name="Hu M."/>
            <person name="Wang Y."/>
            <person name="Chen M."/>
            <person name="Xu Y."/>
            <person name="Jin H."/>
            <person name="Xiao X."/>
            <person name="Hu G."/>
            <person name="Bao F."/>
            <person name="Hu Y."/>
            <person name="Wan P."/>
            <person name="Li L."/>
            <person name="Deng X."/>
            <person name="Kuang T."/>
            <person name="Xiang C."/>
            <person name="Zhu J.K."/>
            <person name="Oliver M.J."/>
            <person name="He Y."/>
        </authorList>
    </citation>
    <scope>NUCLEOTIDE SEQUENCE [LARGE SCALE GENOMIC DNA]</scope>
    <source>
        <strain evidence="2">cv. XS01</strain>
    </source>
</reference>
<organism evidence="1 2">
    <name type="scientific">Dorcoceras hygrometricum</name>
    <dbReference type="NCBI Taxonomy" id="472368"/>
    <lineage>
        <taxon>Eukaryota</taxon>
        <taxon>Viridiplantae</taxon>
        <taxon>Streptophyta</taxon>
        <taxon>Embryophyta</taxon>
        <taxon>Tracheophyta</taxon>
        <taxon>Spermatophyta</taxon>
        <taxon>Magnoliopsida</taxon>
        <taxon>eudicotyledons</taxon>
        <taxon>Gunneridae</taxon>
        <taxon>Pentapetalae</taxon>
        <taxon>asterids</taxon>
        <taxon>lamiids</taxon>
        <taxon>Lamiales</taxon>
        <taxon>Gesneriaceae</taxon>
        <taxon>Didymocarpoideae</taxon>
        <taxon>Trichosporeae</taxon>
        <taxon>Loxocarpinae</taxon>
        <taxon>Dorcoceras</taxon>
    </lineage>
</organism>
<dbReference type="EMBL" id="KV058334">
    <property type="protein sequence ID" value="KZV06828.1"/>
    <property type="molecule type" value="Genomic_DNA"/>
</dbReference>
<evidence type="ECO:0000313" key="1">
    <source>
        <dbReference type="EMBL" id="KZV06828.1"/>
    </source>
</evidence>
<accession>A0A2Z6ZVE8</accession>